<keyword evidence="2" id="KW-1185">Reference proteome</keyword>
<accession>D9QFY0</accession>
<dbReference type="BioCyc" id="BSUB633149:G1GM8-1374-MONOMER"/>
<dbReference type="Pfam" id="PF03864">
    <property type="entry name" value="Phage_cap_E"/>
    <property type="match status" value="1"/>
</dbReference>
<dbReference type="STRING" id="633149.Bresu_1382"/>
<dbReference type="eggNOG" id="ENOG502Z7JG">
    <property type="taxonomic scope" value="Bacteria"/>
</dbReference>
<proteinExistence type="predicted"/>
<reference evidence="2" key="1">
    <citation type="journal article" date="2011" name="J. Bacteriol.">
        <title>Genome sequences of eight morphologically diverse alphaproteobacteria.</title>
        <authorList>
            <consortium name="US DOE Joint Genome Institute"/>
            <person name="Brown P.J."/>
            <person name="Kysela D.T."/>
            <person name="Buechlein A."/>
            <person name="Hemmerich C."/>
            <person name="Brun Y.V."/>
        </authorList>
    </citation>
    <scope>NUCLEOTIDE SEQUENCE [LARGE SCALE GENOMIC DNA]</scope>
    <source>
        <strain evidence="2">ATCC 15264 / DSM 4735 / LMG 14903 / NBRC 16000 / CB 81</strain>
    </source>
</reference>
<dbReference type="EMBL" id="CP002102">
    <property type="protein sequence ID" value="ADL00694.1"/>
    <property type="molecule type" value="Genomic_DNA"/>
</dbReference>
<dbReference type="RefSeq" id="WP_013268797.1">
    <property type="nucleotide sequence ID" value="NC_014375.1"/>
</dbReference>
<dbReference type="OrthoDB" id="6388191at2"/>
<dbReference type="InParanoid" id="D9QFY0"/>
<evidence type="ECO:0000313" key="2">
    <source>
        <dbReference type="Proteomes" id="UP000002696"/>
    </source>
</evidence>
<evidence type="ECO:0000313" key="1">
    <source>
        <dbReference type="EMBL" id="ADL00694.1"/>
    </source>
</evidence>
<name>D9QFY0_BRESC</name>
<gene>
    <name evidence="1" type="ordered locus">Bresu_1382</name>
</gene>
<protein>
    <recommendedName>
        <fullName evidence="3">Major capsid protein E</fullName>
    </recommendedName>
</protein>
<dbReference type="InterPro" id="IPR005564">
    <property type="entry name" value="Major_capsid_GpE"/>
</dbReference>
<evidence type="ECO:0008006" key="3">
    <source>
        <dbReference type="Google" id="ProtNLM"/>
    </source>
</evidence>
<sequence length="359" mass="39254">MPTTVVNQDSGLRLPFTAVELTQSINTLPPQFGQMARDGMFPIEPLASAYIEIVSEGGAIYALPITDEGRPATIARRDKGQSLIFKIPNITHEDSVLANDIRNWLAAAQRTRRPETLVNLVNKRLEKLRRKFDLTLELLRVSALAGKIVDGGGGEVYDLFTAFNVVQSIVYFDLANANTDVNAKCGEVIDIIGQNLNDESMNGVVARVSPGFFNKLVAHKSVRELYLNTANALALAAIVRSDDGQYRPREFAHGGVLFREYNAKIPMADKSLYTPFPGDTGIAYPDGTLDSHVTYAAPPLDIRELDGEPAEGGSDEDLIHISEEMLKHGRGLEWSGQMNALPLWRRPATLVKVTAAAAP</sequence>
<dbReference type="AlphaFoldDB" id="D9QFY0"/>
<organism evidence="1 2">
    <name type="scientific">Brevundimonas subvibrioides (strain ATCC 15264 / DSM 4735 / LMG 14903 / NBRC 16000 / CB 81)</name>
    <name type="common">Caulobacter subvibrioides</name>
    <dbReference type="NCBI Taxonomy" id="633149"/>
    <lineage>
        <taxon>Bacteria</taxon>
        <taxon>Pseudomonadati</taxon>
        <taxon>Pseudomonadota</taxon>
        <taxon>Alphaproteobacteria</taxon>
        <taxon>Caulobacterales</taxon>
        <taxon>Caulobacteraceae</taxon>
        <taxon>Brevundimonas</taxon>
    </lineage>
</organism>
<dbReference type="Proteomes" id="UP000002696">
    <property type="component" value="Chromosome"/>
</dbReference>
<dbReference type="KEGG" id="bsb:Bresu_1382"/>
<dbReference type="HOGENOM" id="CLU_067025_0_0_5"/>